<dbReference type="GO" id="GO:0005212">
    <property type="term" value="F:structural constituent of eye lens"/>
    <property type="evidence" value="ECO:0007669"/>
    <property type="project" value="UniProtKB-KW"/>
</dbReference>
<dbReference type="Pfam" id="PF00030">
    <property type="entry name" value="Crystall"/>
    <property type="match status" value="2"/>
</dbReference>
<dbReference type="InterPro" id="IPR001064">
    <property type="entry name" value="Beta/gamma_crystallin"/>
</dbReference>
<feature type="domain" description="Beta/gamma crystallin 'Greek key'" evidence="5">
    <location>
        <begin position="185"/>
        <end position="225"/>
    </location>
</feature>
<dbReference type="InterPro" id="IPR050252">
    <property type="entry name" value="Beta/Gamma-Crystallin"/>
</dbReference>
<keyword evidence="3" id="KW-0273">Eye lens protein</keyword>
<keyword evidence="4" id="KW-0677">Repeat</keyword>
<feature type="domain" description="Beta/gamma crystallin 'Greek key'" evidence="5">
    <location>
        <begin position="32"/>
        <end position="70"/>
    </location>
</feature>
<dbReference type="InterPro" id="IPR011024">
    <property type="entry name" value="G_crystallin-like"/>
</dbReference>
<comment type="similarity">
    <text evidence="2">Belongs to the beta/gamma-crystallin family.</text>
</comment>
<name>A0A8C7WVW8_9TELE</name>
<evidence type="ECO:0000256" key="2">
    <source>
        <dbReference type="ARBA" id="ARBA00009646"/>
    </source>
</evidence>
<keyword evidence="7" id="KW-1185">Reference proteome</keyword>
<dbReference type="GeneTree" id="ENSGT00940000164501"/>
<dbReference type="PROSITE" id="PS50915">
    <property type="entry name" value="CRYSTALLIN_BETA_GAMMA"/>
    <property type="match status" value="3"/>
</dbReference>
<dbReference type="FunFam" id="2.60.20.10:FF:000003">
    <property type="entry name" value="Crystallin gamma S"/>
    <property type="match status" value="1"/>
</dbReference>
<dbReference type="Gene3D" id="2.60.20.10">
    <property type="entry name" value="Crystallins"/>
    <property type="match status" value="2"/>
</dbReference>
<evidence type="ECO:0000256" key="3">
    <source>
        <dbReference type="ARBA" id="ARBA00022613"/>
    </source>
</evidence>
<organism evidence="6 7">
    <name type="scientific">Oryzias sinensis</name>
    <name type="common">Chinese medaka</name>
    <dbReference type="NCBI Taxonomy" id="183150"/>
    <lineage>
        <taxon>Eukaryota</taxon>
        <taxon>Metazoa</taxon>
        <taxon>Chordata</taxon>
        <taxon>Craniata</taxon>
        <taxon>Vertebrata</taxon>
        <taxon>Euteleostomi</taxon>
        <taxon>Actinopterygii</taxon>
        <taxon>Neopterygii</taxon>
        <taxon>Teleostei</taxon>
        <taxon>Neoteleostei</taxon>
        <taxon>Acanthomorphata</taxon>
        <taxon>Ovalentaria</taxon>
        <taxon>Atherinomorphae</taxon>
        <taxon>Beloniformes</taxon>
        <taxon>Adrianichthyidae</taxon>
        <taxon>Oryziinae</taxon>
        <taxon>Oryzias</taxon>
    </lineage>
</organism>
<dbReference type="Proteomes" id="UP000694383">
    <property type="component" value="Unplaced"/>
</dbReference>
<dbReference type="PANTHER" id="PTHR11818:SF98">
    <property type="entry name" value="CRYGM5 PROTEIN"/>
    <property type="match status" value="1"/>
</dbReference>
<dbReference type="FunFam" id="2.60.20.10:FF:000001">
    <property type="entry name" value="Crystallin gamma S"/>
    <property type="match status" value="1"/>
</dbReference>
<feature type="domain" description="Beta/gamma crystallin 'Greek key'" evidence="5">
    <location>
        <begin position="71"/>
        <end position="115"/>
    </location>
</feature>
<dbReference type="SUPFAM" id="SSF49695">
    <property type="entry name" value="gamma-Crystallin-like"/>
    <property type="match status" value="1"/>
</dbReference>
<comment type="function">
    <text evidence="1">Crystallins are the dominant structural components of the vertebrate eye lens.</text>
</comment>
<sequence length="228" mass="26578">MWKFPAERRIKREKRGRRRCIADRTALITTMGRIIFYEGRNFQGRYYECSSDCADVHLQLSRCNSCRVDSGLFVLYEKPNFTGLQVLVRPGEYPDSQRLMGLSAADCIQSCRMIPVPSPVFYDSWPGVVVPYCIYLPPQHRSQFCLRIYECENFGGQMRELMEDCQSLQERYSMSDCQSCNVTDGHWLLFEQPGFRGRMVYLRPGEYRSLRDASTGRFSSVQRIMEAC</sequence>
<evidence type="ECO:0000256" key="1">
    <source>
        <dbReference type="ARBA" id="ARBA00003689"/>
    </source>
</evidence>
<dbReference type="SMART" id="SM00247">
    <property type="entry name" value="XTALbg"/>
    <property type="match status" value="2"/>
</dbReference>
<reference evidence="6" key="2">
    <citation type="submission" date="2025-09" db="UniProtKB">
        <authorList>
            <consortium name="Ensembl"/>
        </authorList>
    </citation>
    <scope>IDENTIFICATION</scope>
</reference>
<dbReference type="GO" id="GO:0002088">
    <property type="term" value="P:lens development in camera-type eye"/>
    <property type="evidence" value="ECO:0007669"/>
    <property type="project" value="TreeGrafter"/>
</dbReference>
<evidence type="ECO:0000313" key="7">
    <source>
        <dbReference type="Proteomes" id="UP000694383"/>
    </source>
</evidence>
<accession>A0A8C7WVW8</accession>
<reference evidence="6" key="1">
    <citation type="submission" date="2025-08" db="UniProtKB">
        <authorList>
            <consortium name="Ensembl"/>
        </authorList>
    </citation>
    <scope>IDENTIFICATION</scope>
</reference>
<dbReference type="AlphaFoldDB" id="A0A8C7WVW8"/>
<dbReference type="Ensembl" id="ENSOSIT00000004202.1">
    <property type="protein sequence ID" value="ENSOSIP00000003923.1"/>
    <property type="gene ID" value="ENSOSIG00000002635.1"/>
</dbReference>
<proteinExistence type="inferred from homology"/>
<evidence type="ECO:0000259" key="5">
    <source>
        <dbReference type="PROSITE" id="PS50915"/>
    </source>
</evidence>
<protein>
    <recommendedName>
        <fullName evidence="5">Beta/gamma crystallin 'Greek key' domain-containing protein</fullName>
    </recommendedName>
</protein>
<dbReference type="PANTHER" id="PTHR11818">
    <property type="entry name" value="BETA/GAMMA CRYSTALLIN"/>
    <property type="match status" value="1"/>
</dbReference>
<dbReference type="GO" id="GO:0007601">
    <property type="term" value="P:visual perception"/>
    <property type="evidence" value="ECO:0007669"/>
    <property type="project" value="TreeGrafter"/>
</dbReference>
<dbReference type="PRINTS" id="PR01367">
    <property type="entry name" value="BGCRYSTALLIN"/>
</dbReference>
<evidence type="ECO:0000256" key="4">
    <source>
        <dbReference type="ARBA" id="ARBA00022737"/>
    </source>
</evidence>
<evidence type="ECO:0000313" key="6">
    <source>
        <dbReference type="Ensembl" id="ENSOSIP00000003923.1"/>
    </source>
</evidence>